<name>A0A379FTW4_PRORE</name>
<dbReference type="RefSeq" id="WP_115167580.1">
    <property type="nucleotide sequence ID" value="NZ_CP077317.1"/>
</dbReference>
<dbReference type="AlphaFoldDB" id="A0A379FTW4"/>
<organism evidence="1 2">
    <name type="scientific">Providencia rettgeri</name>
    <dbReference type="NCBI Taxonomy" id="587"/>
    <lineage>
        <taxon>Bacteria</taxon>
        <taxon>Pseudomonadati</taxon>
        <taxon>Pseudomonadota</taxon>
        <taxon>Gammaproteobacteria</taxon>
        <taxon>Enterobacterales</taxon>
        <taxon>Morganellaceae</taxon>
        <taxon>Providencia</taxon>
    </lineage>
</organism>
<proteinExistence type="predicted"/>
<dbReference type="Proteomes" id="UP000254208">
    <property type="component" value="Unassembled WGS sequence"/>
</dbReference>
<accession>A0A379FTW4</accession>
<protein>
    <recommendedName>
        <fullName evidence="3">DUF2116 family Zn-ribbon domain-containing protein</fullName>
    </recommendedName>
</protein>
<evidence type="ECO:0008006" key="3">
    <source>
        <dbReference type="Google" id="ProtNLM"/>
    </source>
</evidence>
<evidence type="ECO:0000313" key="2">
    <source>
        <dbReference type="Proteomes" id="UP000254208"/>
    </source>
</evidence>
<sequence>MDDIDHIQQRDDILHQLALMKRKPTLVSTNGQCLWCHDEPVSGLSLAFCSTECGEDYEKFQRNKKSKTGHINLIKKPQF</sequence>
<reference evidence="1 2" key="1">
    <citation type="submission" date="2018-06" db="EMBL/GenBank/DDBJ databases">
        <authorList>
            <consortium name="Pathogen Informatics"/>
            <person name="Doyle S."/>
        </authorList>
    </citation>
    <scope>NUCLEOTIDE SEQUENCE [LARGE SCALE GENOMIC DNA]</scope>
    <source>
        <strain evidence="1 2">NCTC11801</strain>
    </source>
</reference>
<evidence type="ECO:0000313" key="1">
    <source>
        <dbReference type="EMBL" id="SUC32106.1"/>
    </source>
</evidence>
<dbReference type="GeneID" id="93673805"/>
<gene>
    <name evidence="1" type="ORF">NCTC11801_03081</name>
</gene>
<dbReference type="EMBL" id="UGTZ01000001">
    <property type="protein sequence ID" value="SUC32106.1"/>
    <property type="molecule type" value="Genomic_DNA"/>
</dbReference>